<evidence type="ECO:0000256" key="2">
    <source>
        <dbReference type="ARBA" id="ARBA00023002"/>
    </source>
</evidence>
<sequence length="434" mass="47743">MQSLIKGFSKLSREEKIKVLAEQQQLAPEIAASFEAFLHPEQQHLFNDISENIISNFYLPFSLAPNFLINETLYMVPMVIEESSVVAAASKAAGFWAKNGGFQTRVISTTKNGQLFFNWQGNINALNERKKEIEDLILTATATITSKMRQRGGGITGIEFEKVPNIVDIYQALIKFQTADSMGANFINTCLETIGPELMAYINQHPQLKQEHEASVIMAILSNYTPECLVECKISCSIEQLRPYAGSYTPKEFAKRFKTAVDIAMNDPYRAVTHNKGIFNGIDAVVLATGNDFRAIEAGAQAYASRNGRYASLTNIELRDEQFKYTLTVPLALGTVGGLTNNHPMAKAAMHILQQPSAEQLMQVAAAAGMANNFAAVASLVTTGIQKGHMKLHLSNILNAFGADEAEKAAATKHFKDSVVSYTMVANFLNTIRR</sequence>
<evidence type="ECO:0000313" key="3">
    <source>
        <dbReference type="EMBL" id="MBR8535191.1"/>
    </source>
</evidence>
<evidence type="ECO:0000256" key="1">
    <source>
        <dbReference type="ARBA" id="ARBA00007661"/>
    </source>
</evidence>
<dbReference type="PANTHER" id="PTHR10572">
    <property type="entry name" value="3-HYDROXY-3-METHYLGLUTARYL-COENZYME A REDUCTASE"/>
    <property type="match status" value="1"/>
</dbReference>
<dbReference type="InterPro" id="IPR009023">
    <property type="entry name" value="HMG_CoA_Rdtase_NAD(P)-bd_sf"/>
</dbReference>
<gene>
    <name evidence="3" type="ORF">KDU71_06445</name>
</gene>
<dbReference type="GO" id="GO:0015936">
    <property type="term" value="P:coenzyme A metabolic process"/>
    <property type="evidence" value="ECO:0007669"/>
    <property type="project" value="InterPro"/>
</dbReference>
<comment type="similarity">
    <text evidence="1">Belongs to the HMG-CoA reductase family.</text>
</comment>
<organism evidence="3 4">
    <name type="scientific">Carboxylicivirga sediminis</name>
    <dbReference type="NCBI Taxonomy" id="2006564"/>
    <lineage>
        <taxon>Bacteria</taxon>
        <taxon>Pseudomonadati</taxon>
        <taxon>Bacteroidota</taxon>
        <taxon>Bacteroidia</taxon>
        <taxon>Marinilabiliales</taxon>
        <taxon>Marinilabiliaceae</taxon>
        <taxon>Carboxylicivirga</taxon>
    </lineage>
</organism>
<dbReference type="EMBL" id="JAGTAR010000007">
    <property type="protein sequence ID" value="MBR8535191.1"/>
    <property type="molecule type" value="Genomic_DNA"/>
</dbReference>
<dbReference type="InterPro" id="IPR023074">
    <property type="entry name" value="HMG_CoA_Rdtase_cat_sf"/>
</dbReference>
<reference evidence="3" key="2">
    <citation type="submission" date="2021-04" db="EMBL/GenBank/DDBJ databases">
        <authorList>
            <person name="Zhang T."/>
            <person name="Zhang Y."/>
            <person name="Lu D."/>
            <person name="Zuo D."/>
            <person name="Du Z."/>
        </authorList>
    </citation>
    <scope>NUCLEOTIDE SEQUENCE</scope>
    <source>
        <strain evidence="3">JR1</strain>
    </source>
</reference>
<dbReference type="Gene3D" id="3.90.770.10">
    <property type="entry name" value="3-hydroxy-3-methylglutaryl-coenzyme A Reductase, Chain A, domain 2"/>
    <property type="match status" value="2"/>
</dbReference>
<dbReference type="Proteomes" id="UP000679220">
    <property type="component" value="Unassembled WGS sequence"/>
</dbReference>
<comment type="caution">
    <text evidence="3">The sequence shown here is derived from an EMBL/GenBank/DDBJ whole genome shotgun (WGS) entry which is preliminary data.</text>
</comment>
<dbReference type="PANTHER" id="PTHR10572:SF24">
    <property type="entry name" value="3-HYDROXY-3-METHYLGLUTARYL-COENZYME A REDUCTASE"/>
    <property type="match status" value="1"/>
</dbReference>
<accession>A0A941F1R7</accession>
<proteinExistence type="inferred from homology"/>
<evidence type="ECO:0000313" key="4">
    <source>
        <dbReference type="Proteomes" id="UP000679220"/>
    </source>
</evidence>
<dbReference type="Gene3D" id="1.10.8.660">
    <property type="match status" value="1"/>
</dbReference>
<reference evidence="3" key="1">
    <citation type="journal article" date="2018" name="Int. J. Syst. Evol. Microbiol.">
        <title>Carboxylicivirga sediminis sp. nov., isolated from coastal sediment.</title>
        <authorList>
            <person name="Wang F.Q."/>
            <person name="Ren L.H."/>
            <person name="Zou R.J."/>
            <person name="Sun Y.Z."/>
            <person name="Liu X.J."/>
            <person name="Jiang F."/>
            <person name="Liu L.J."/>
        </authorList>
    </citation>
    <scope>NUCLEOTIDE SEQUENCE</scope>
    <source>
        <strain evidence="3">JR1</strain>
    </source>
</reference>
<keyword evidence="4" id="KW-1185">Reference proteome</keyword>
<dbReference type="RefSeq" id="WP_212189097.1">
    <property type="nucleotide sequence ID" value="NZ_JAGTAR010000007.1"/>
</dbReference>
<dbReference type="SUPFAM" id="SSF55035">
    <property type="entry name" value="NAD-binding domain of HMG-CoA reductase"/>
    <property type="match status" value="1"/>
</dbReference>
<dbReference type="GO" id="GO:0004420">
    <property type="term" value="F:hydroxymethylglutaryl-CoA reductase (NADPH) activity"/>
    <property type="evidence" value="ECO:0007669"/>
    <property type="project" value="InterPro"/>
</dbReference>
<dbReference type="PROSITE" id="PS50065">
    <property type="entry name" value="HMG_COA_REDUCTASE_4"/>
    <property type="match status" value="1"/>
</dbReference>
<dbReference type="InterPro" id="IPR002202">
    <property type="entry name" value="HMG_CoA_Rdtase"/>
</dbReference>
<dbReference type="SUPFAM" id="SSF56542">
    <property type="entry name" value="Substrate-binding domain of HMG-CoA reductase"/>
    <property type="match status" value="1"/>
</dbReference>
<dbReference type="AlphaFoldDB" id="A0A941F1R7"/>
<dbReference type="InterPro" id="IPR009029">
    <property type="entry name" value="HMG_CoA_Rdtase_sub-bd_dom_sf"/>
</dbReference>
<protein>
    <submittedName>
        <fullName evidence="3">Hydroxymethylglutaryl-CoA reductase</fullName>
    </submittedName>
</protein>
<keyword evidence="2" id="KW-0560">Oxidoreductase</keyword>
<dbReference type="Pfam" id="PF00368">
    <property type="entry name" value="HMG-CoA_red"/>
    <property type="match status" value="1"/>
</dbReference>
<name>A0A941F1R7_9BACT</name>